<feature type="transmembrane region" description="Helical" evidence="1">
    <location>
        <begin position="179"/>
        <end position="196"/>
    </location>
</feature>
<keyword evidence="4" id="KW-1185">Reference proteome</keyword>
<dbReference type="OrthoDB" id="7171777at2"/>
<name>A0A238JIZ4_9RHOB</name>
<gene>
    <name evidence="3" type="ORF">TRP8649_03915</name>
</gene>
<dbReference type="InterPro" id="IPR003675">
    <property type="entry name" value="Rce1/LyrA-like_dom"/>
</dbReference>
<reference evidence="4" key="1">
    <citation type="submission" date="2017-05" db="EMBL/GenBank/DDBJ databases">
        <authorList>
            <person name="Rodrigo-Torres L."/>
            <person name="Arahal R. D."/>
            <person name="Lucena T."/>
        </authorList>
    </citation>
    <scope>NUCLEOTIDE SEQUENCE [LARGE SCALE GENOMIC DNA]</scope>
    <source>
        <strain evidence="4">CECT 8649</strain>
    </source>
</reference>
<keyword evidence="1" id="KW-0812">Transmembrane</keyword>
<feature type="domain" description="CAAX prenyl protease 2/Lysostaphin resistance protein A-like" evidence="2">
    <location>
        <begin position="147"/>
        <end position="243"/>
    </location>
</feature>
<evidence type="ECO:0000313" key="4">
    <source>
        <dbReference type="Proteomes" id="UP000225972"/>
    </source>
</evidence>
<protein>
    <submittedName>
        <fullName evidence="3">CAAX amino terminal protease self- immunity</fullName>
    </submittedName>
</protein>
<dbReference type="GO" id="GO:0080120">
    <property type="term" value="P:CAAX-box protein maturation"/>
    <property type="evidence" value="ECO:0007669"/>
    <property type="project" value="UniProtKB-ARBA"/>
</dbReference>
<dbReference type="GO" id="GO:0006508">
    <property type="term" value="P:proteolysis"/>
    <property type="evidence" value="ECO:0007669"/>
    <property type="project" value="UniProtKB-KW"/>
</dbReference>
<feature type="transmembrane region" description="Helical" evidence="1">
    <location>
        <begin position="234"/>
        <end position="253"/>
    </location>
</feature>
<dbReference type="InterPro" id="IPR052710">
    <property type="entry name" value="CAAX_protease"/>
</dbReference>
<feature type="transmembrane region" description="Helical" evidence="1">
    <location>
        <begin position="70"/>
        <end position="92"/>
    </location>
</feature>
<sequence length="297" mass="32200">MSNKYAPFERMVTAARPSSGLGRLALGLVAIAFLQIVLVQAVFAIIHTVASGDTYFRLVSGIQRADTPGSLLAVLILTGCMGLGVIVASELVHQRPFRSLFGPLRPAVTQFWAVLRMMIGLTGVIMALMFLTGEPLLPGLSLGHWLMLLPLTIVALLIQTGAEELVFRGYFQSQLAARFANPMVWMFVPSTLFAMLHYQPEVYGSNASFLVVWSLLFGIAAADLTARTGTLGPAIALHFANNFTALALVSLYGDMSGLALWQLPFGPEAEAAIRAEMPAEFLFIVIYWLAARLALRV</sequence>
<keyword evidence="1" id="KW-0472">Membrane</keyword>
<dbReference type="Proteomes" id="UP000225972">
    <property type="component" value="Unassembled WGS sequence"/>
</dbReference>
<feature type="transmembrane region" description="Helical" evidence="1">
    <location>
        <begin position="145"/>
        <end position="167"/>
    </location>
</feature>
<evidence type="ECO:0000259" key="2">
    <source>
        <dbReference type="Pfam" id="PF02517"/>
    </source>
</evidence>
<dbReference type="GO" id="GO:0004175">
    <property type="term" value="F:endopeptidase activity"/>
    <property type="evidence" value="ECO:0007669"/>
    <property type="project" value="UniProtKB-ARBA"/>
</dbReference>
<feature type="transmembrane region" description="Helical" evidence="1">
    <location>
        <begin position="202"/>
        <end position="222"/>
    </location>
</feature>
<dbReference type="RefSeq" id="WP_099248342.1">
    <property type="nucleotide sequence ID" value="NZ_FXXP01000003.1"/>
</dbReference>
<keyword evidence="3" id="KW-0378">Hydrolase</keyword>
<keyword evidence="1" id="KW-1133">Transmembrane helix</keyword>
<organism evidence="3 4">
    <name type="scientific">Pelagimonas phthalicica</name>
    <dbReference type="NCBI Taxonomy" id="1037362"/>
    <lineage>
        <taxon>Bacteria</taxon>
        <taxon>Pseudomonadati</taxon>
        <taxon>Pseudomonadota</taxon>
        <taxon>Alphaproteobacteria</taxon>
        <taxon>Rhodobacterales</taxon>
        <taxon>Roseobacteraceae</taxon>
        <taxon>Pelagimonas</taxon>
    </lineage>
</organism>
<evidence type="ECO:0000313" key="3">
    <source>
        <dbReference type="EMBL" id="SMX29776.1"/>
    </source>
</evidence>
<accession>A0A238JIZ4</accession>
<keyword evidence="3" id="KW-0645">Protease</keyword>
<dbReference type="Pfam" id="PF02517">
    <property type="entry name" value="Rce1-like"/>
    <property type="match status" value="1"/>
</dbReference>
<feature type="transmembrane region" description="Helical" evidence="1">
    <location>
        <begin position="113"/>
        <end position="133"/>
    </location>
</feature>
<feature type="transmembrane region" description="Helical" evidence="1">
    <location>
        <begin position="21"/>
        <end position="50"/>
    </location>
</feature>
<dbReference type="PANTHER" id="PTHR36435">
    <property type="entry name" value="SLR1288 PROTEIN"/>
    <property type="match status" value="1"/>
</dbReference>
<feature type="transmembrane region" description="Helical" evidence="1">
    <location>
        <begin position="273"/>
        <end position="295"/>
    </location>
</feature>
<proteinExistence type="predicted"/>
<evidence type="ECO:0000256" key="1">
    <source>
        <dbReference type="SAM" id="Phobius"/>
    </source>
</evidence>
<dbReference type="PANTHER" id="PTHR36435:SF1">
    <property type="entry name" value="CAAX AMINO TERMINAL PROTEASE FAMILY PROTEIN"/>
    <property type="match status" value="1"/>
</dbReference>
<dbReference type="EMBL" id="FXXP01000003">
    <property type="protein sequence ID" value="SMX29776.1"/>
    <property type="molecule type" value="Genomic_DNA"/>
</dbReference>
<dbReference type="AlphaFoldDB" id="A0A238JIZ4"/>